<evidence type="ECO:0000313" key="1">
    <source>
        <dbReference type="EMBL" id="AFK39840.1"/>
    </source>
</evidence>
<dbReference type="EMBL" id="BT140045">
    <property type="protein sequence ID" value="AFK39840.1"/>
    <property type="molecule type" value="mRNA"/>
</dbReference>
<dbReference type="SUPFAM" id="SSF54001">
    <property type="entry name" value="Cysteine proteinases"/>
    <property type="match status" value="1"/>
</dbReference>
<proteinExistence type="evidence at transcript level"/>
<name>I3SHU8_LOTJA</name>
<dbReference type="InterPro" id="IPR038765">
    <property type="entry name" value="Papain-like_cys_pep_sf"/>
</dbReference>
<organism evidence="1">
    <name type="scientific">Lotus japonicus</name>
    <name type="common">Lotus corniculatus var. japonicus</name>
    <dbReference type="NCBI Taxonomy" id="34305"/>
    <lineage>
        <taxon>Eukaryota</taxon>
        <taxon>Viridiplantae</taxon>
        <taxon>Streptophyta</taxon>
        <taxon>Embryophyta</taxon>
        <taxon>Tracheophyta</taxon>
        <taxon>Spermatophyta</taxon>
        <taxon>Magnoliopsida</taxon>
        <taxon>eudicotyledons</taxon>
        <taxon>Gunneridae</taxon>
        <taxon>Pentapetalae</taxon>
        <taxon>rosids</taxon>
        <taxon>fabids</taxon>
        <taxon>Fabales</taxon>
        <taxon>Fabaceae</taxon>
        <taxon>Papilionoideae</taxon>
        <taxon>50 kb inversion clade</taxon>
        <taxon>NPAAA clade</taxon>
        <taxon>Hologalegina</taxon>
        <taxon>robinioid clade</taxon>
        <taxon>Loteae</taxon>
        <taxon>Lotus</taxon>
    </lineage>
</organism>
<dbReference type="AlphaFoldDB" id="I3SHU8"/>
<accession>I3SHU8</accession>
<reference evidence="1" key="1">
    <citation type="submission" date="2012-05" db="EMBL/GenBank/DDBJ databases">
        <authorList>
            <person name="Krishnakumar V."/>
            <person name="Cheung F."/>
            <person name="Xiao Y."/>
            <person name="Chan A."/>
            <person name="Moskal W.A."/>
            <person name="Town C.D."/>
        </authorList>
    </citation>
    <scope>NUCLEOTIDE SEQUENCE</scope>
</reference>
<sequence length="183" mass="21269">MTTTDASAFDSCCYHHKNENDGDYGLHTTATKVKQLFESLCKELDMQYPTEEERHKRFGIKAWAEIPKPTPFVGGAADCFRKLPKEILESEFQRWRDAYSVSYPSEPEKLYRSRVFKENFALMGSMACTQYILHHFRGFGVGSYADRTFDEMKRLEEEKATGYGSFLCFIWNKLIYIFSGRGL</sequence>
<dbReference type="Gene3D" id="1.10.287.2250">
    <property type="match status" value="1"/>
</dbReference>
<protein>
    <recommendedName>
        <fullName evidence="2">Cathepsin propeptide inhibitor domain-containing protein</fullName>
    </recommendedName>
</protein>
<evidence type="ECO:0008006" key="2">
    <source>
        <dbReference type="Google" id="ProtNLM"/>
    </source>
</evidence>